<dbReference type="Proteomes" id="UP001055429">
    <property type="component" value="Chromosome"/>
</dbReference>
<dbReference type="Pfam" id="PF12762">
    <property type="entry name" value="DDE_Tnp_IS1595"/>
    <property type="match status" value="1"/>
</dbReference>
<dbReference type="EMBL" id="CP097649">
    <property type="protein sequence ID" value="URI15146.1"/>
    <property type="molecule type" value="Genomic_DNA"/>
</dbReference>
<sequence>MNEETKANRPISLQAFMRRFPDDVACADYLAAKRWPEGFRCPACPSEKGWKLTHRAAIWECAACHRQTSVTAGTIMHRTHLPLLTWFIASHLVATHSNGISALQLREQASIGSYKTAWFLLHRLRRAMVDPDRGGLVGVIETDETTIPFRTKDEPVAGGQGRSPIGKLVVVGGVEVHDDGSPGRIRLRAIPDFKRTTLHDFLTSVTLPGSLISTDGNIGYAGVPDRTVSAQVIGKMPAHVFMPWIHRVFSNLKRFGLGVYHGFRRAYLQAYLDEYCFRWNRRKWRHRSFDTLLGIGLRVGSLPYRTLVSKA</sequence>
<evidence type="ECO:0000259" key="1">
    <source>
        <dbReference type="SMART" id="SM01126"/>
    </source>
</evidence>
<keyword evidence="3" id="KW-1185">Reference proteome</keyword>
<evidence type="ECO:0000313" key="3">
    <source>
        <dbReference type="Proteomes" id="UP001055429"/>
    </source>
</evidence>
<feature type="domain" description="ISXO2-like transposase" evidence="1">
    <location>
        <begin position="135"/>
        <end position="280"/>
    </location>
</feature>
<dbReference type="NCBIfam" id="NF033547">
    <property type="entry name" value="transpos_IS1595"/>
    <property type="match status" value="1"/>
</dbReference>
<name>A0ABY4SJI4_9CAUL</name>
<protein>
    <submittedName>
        <fullName evidence="2">IS1595 family transposase</fullName>
    </submittedName>
</protein>
<organism evidence="2 3">
    <name type="scientific">Brevundimonas albigilva</name>
    <dbReference type="NCBI Taxonomy" id="1312364"/>
    <lineage>
        <taxon>Bacteria</taxon>
        <taxon>Pseudomonadati</taxon>
        <taxon>Pseudomonadota</taxon>
        <taxon>Alphaproteobacteria</taxon>
        <taxon>Caulobacterales</taxon>
        <taxon>Caulobacteraceae</taxon>
        <taxon>Brevundimonas</taxon>
    </lineage>
</organism>
<dbReference type="InterPro" id="IPR024445">
    <property type="entry name" value="Tnp_ISXO2-like"/>
</dbReference>
<dbReference type="SMART" id="SM01126">
    <property type="entry name" value="DDE_Tnp_IS1595"/>
    <property type="match status" value="1"/>
</dbReference>
<evidence type="ECO:0000313" key="2">
    <source>
        <dbReference type="EMBL" id="URI15146.1"/>
    </source>
</evidence>
<dbReference type="RefSeq" id="WP_250201883.1">
    <property type="nucleotide sequence ID" value="NZ_CP097649.1"/>
</dbReference>
<reference evidence="2" key="1">
    <citation type="submission" date="2022-05" db="EMBL/GenBank/DDBJ databases">
        <title>Brevundimonas albigilva TT17 genome sequence.</title>
        <authorList>
            <person name="Lee K."/>
            <person name="Son H."/>
        </authorList>
    </citation>
    <scope>NUCLEOTIDE SEQUENCE</scope>
    <source>
        <strain evidence="2">TT17</strain>
    </source>
</reference>
<dbReference type="InterPro" id="IPR024442">
    <property type="entry name" value="Transposase_Zn_ribbon"/>
</dbReference>
<proteinExistence type="predicted"/>
<gene>
    <name evidence="2" type="ORF">M8231_15360</name>
</gene>
<accession>A0ABY4SJI4</accession>
<dbReference type="Pfam" id="PF12760">
    <property type="entry name" value="Zn_ribbon_IS1595"/>
    <property type="match status" value="1"/>
</dbReference>